<evidence type="ECO:0000256" key="2">
    <source>
        <dbReference type="SAM" id="MobiDB-lite"/>
    </source>
</evidence>
<evidence type="ECO:0000313" key="4">
    <source>
        <dbReference type="Proteomes" id="UP000515151"/>
    </source>
</evidence>
<sequence length="110" mass="12512">MQLHQRSNHEEPYSHHLPPLPSRPGRHLMWHSDAEGTCVCHVRDGCCDGLNQLEQSMRSVNDKRAICRCLKAAPKSIRERASQLIDQISTACNVKFESTVSMNTNCNEIR</sequence>
<feature type="region of interest" description="Disordered" evidence="2">
    <location>
        <begin position="1"/>
        <end position="20"/>
    </location>
</feature>
<protein>
    <submittedName>
        <fullName evidence="5">Non-specific lipid-transfer protein C, cotyledon-specific isoform-like</fullName>
    </submittedName>
</protein>
<dbReference type="RefSeq" id="XP_031407304.1">
    <property type="nucleotide sequence ID" value="XM_031551444.1"/>
</dbReference>
<evidence type="ECO:0000256" key="1">
    <source>
        <dbReference type="ARBA" id="ARBA00009748"/>
    </source>
</evidence>
<reference evidence="5" key="2">
    <citation type="submission" date="2025-08" db="UniProtKB">
        <authorList>
            <consortium name="RefSeq"/>
        </authorList>
    </citation>
    <scope>IDENTIFICATION</scope>
    <source>
        <tissue evidence="5">Leaf</tissue>
    </source>
</reference>
<keyword evidence="4" id="KW-1185">Reference proteome</keyword>
<evidence type="ECO:0000259" key="3">
    <source>
        <dbReference type="Pfam" id="PF00234"/>
    </source>
</evidence>
<dbReference type="GO" id="GO:0006869">
    <property type="term" value="P:lipid transport"/>
    <property type="evidence" value="ECO:0007669"/>
    <property type="project" value="InterPro"/>
</dbReference>
<feature type="domain" description="Bifunctional inhibitor/plant lipid transfer protein/seed storage helical" evidence="3">
    <location>
        <begin position="41"/>
        <end position="106"/>
    </location>
</feature>
<dbReference type="GO" id="GO:0008289">
    <property type="term" value="F:lipid binding"/>
    <property type="evidence" value="ECO:0007669"/>
    <property type="project" value="InterPro"/>
</dbReference>
<dbReference type="InterPro" id="IPR036312">
    <property type="entry name" value="Bifun_inhib/LTP/seed_sf"/>
</dbReference>
<dbReference type="Proteomes" id="UP000515151">
    <property type="component" value="Chromosome 7"/>
</dbReference>
<organism evidence="4 5">
    <name type="scientific">Punica granatum</name>
    <name type="common">Pomegranate</name>
    <dbReference type="NCBI Taxonomy" id="22663"/>
    <lineage>
        <taxon>Eukaryota</taxon>
        <taxon>Viridiplantae</taxon>
        <taxon>Streptophyta</taxon>
        <taxon>Embryophyta</taxon>
        <taxon>Tracheophyta</taxon>
        <taxon>Spermatophyta</taxon>
        <taxon>Magnoliopsida</taxon>
        <taxon>eudicotyledons</taxon>
        <taxon>Gunneridae</taxon>
        <taxon>Pentapetalae</taxon>
        <taxon>rosids</taxon>
        <taxon>malvids</taxon>
        <taxon>Myrtales</taxon>
        <taxon>Lythraceae</taxon>
        <taxon>Punica</taxon>
    </lineage>
</organism>
<comment type="similarity">
    <text evidence="1">Belongs to the plant LTP family.</text>
</comment>
<name>A0A6P8ELS2_PUNGR</name>
<evidence type="ECO:0000313" key="5">
    <source>
        <dbReference type="RefSeq" id="XP_031407304.1"/>
    </source>
</evidence>
<dbReference type="SUPFAM" id="SSF47699">
    <property type="entry name" value="Bifunctional inhibitor/lipid-transfer protein/seed storage 2S albumin"/>
    <property type="match status" value="1"/>
</dbReference>
<dbReference type="InterPro" id="IPR000528">
    <property type="entry name" value="Plant_nsLTP"/>
</dbReference>
<dbReference type="PRINTS" id="PR00382">
    <property type="entry name" value="LIPIDTRNSFER"/>
</dbReference>
<gene>
    <name evidence="5" type="primary">LOC116215648</name>
</gene>
<dbReference type="GeneID" id="116215648"/>
<dbReference type="AlphaFoldDB" id="A0A6P8ELS2"/>
<dbReference type="Pfam" id="PF00234">
    <property type="entry name" value="Tryp_alpha_amyl"/>
    <property type="match status" value="1"/>
</dbReference>
<accession>A0A6P8ELS2</accession>
<dbReference type="OrthoDB" id="1917968at2759"/>
<dbReference type="Gene3D" id="1.10.110.10">
    <property type="entry name" value="Plant lipid-transfer and hydrophobic proteins"/>
    <property type="match status" value="1"/>
</dbReference>
<dbReference type="PANTHER" id="PTHR33076">
    <property type="entry name" value="NON-SPECIFIC LIPID-TRANSFER PROTEIN 2-RELATED"/>
    <property type="match status" value="1"/>
</dbReference>
<reference evidence="4" key="1">
    <citation type="journal article" date="2020" name="Plant Biotechnol. J.">
        <title>The pomegranate (Punica granatum L.) draft genome dissects genetic divergence between soft- and hard-seeded cultivars.</title>
        <authorList>
            <person name="Luo X."/>
            <person name="Li H."/>
            <person name="Wu Z."/>
            <person name="Yao W."/>
            <person name="Zhao P."/>
            <person name="Cao D."/>
            <person name="Yu H."/>
            <person name="Li K."/>
            <person name="Poudel K."/>
            <person name="Zhao D."/>
            <person name="Zhang F."/>
            <person name="Xia X."/>
            <person name="Chen L."/>
            <person name="Wang Q."/>
            <person name="Jing D."/>
            <person name="Cao S."/>
        </authorList>
    </citation>
    <scope>NUCLEOTIDE SEQUENCE [LARGE SCALE GENOMIC DNA]</scope>
    <source>
        <strain evidence="4">cv. Tunisia</strain>
    </source>
</reference>
<proteinExistence type="inferred from homology"/>
<dbReference type="InterPro" id="IPR016140">
    <property type="entry name" value="Bifunc_inhib/LTP/seed_store"/>
</dbReference>